<dbReference type="PROSITE" id="PS51725">
    <property type="entry name" value="ABM"/>
    <property type="match status" value="1"/>
</dbReference>
<comment type="caution">
    <text evidence="2">The sequence shown here is derived from an EMBL/GenBank/DDBJ whole genome shotgun (WGS) entry which is preliminary data.</text>
</comment>
<dbReference type="SUPFAM" id="SSF54909">
    <property type="entry name" value="Dimeric alpha+beta barrel"/>
    <property type="match status" value="1"/>
</dbReference>
<dbReference type="Proteomes" id="UP001501074">
    <property type="component" value="Unassembled WGS sequence"/>
</dbReference>
<keyword evidence="2" id="KW-0503">Monooxygenase</keyword>
<dbReference type="Gene3D" id="3.30.70.100">
    <property type="match status" value="1"/>
</dbReference>
<dbReference type="InterPro" id="IPR011008">
    <property type="entry name" value="Dimeric_a/b-barrel"/>
</dbReference>
<organism evidence="2 3">
    <name type="scientific">Kineosporia mesophila</name>
    <dbReference type="NCBI Taxonomy" id="566012"/>
    <lineage>
        <taxon>Bacteria</taxon>
        <taxon>Bacillati</taxon>
        <taxon>Actinomycetota</taxon>
        <taxon>Actinomycetes</taxon>
        <taxon>Kineosporiales</taxon>
        <taxon>Kineosporiaceae</taxon>
        <taxon>Kineosporia</taxon>
    </lineage>
</organism>
<accession>A0ABP6Z652</accession>
<protein>
    <submittedName>
        <fullName evidence="2">Antibiotic biosynthesis monooxygenase</fullName>
    </submittedName>
</protein>
<keyword evidence="3" id="KW-1185">Reference proteome</keyword>
<reference evidence="3" key="1">
    <citation type="journal article" date="2019" name="Int. J. Syst. Evol. Microbiol.">
        <title>The Global Catalogue of Microorganisms (GCM) 10K type strain sequencing project: providing services to taxonomists for standard genome sequencing and annotation.</title>
        <authorList>
            <consortium name="The Broad Institute Genomics Platform"/>
            <consortium name="The Broad Institute Genome Sequencing Center for Infectious Disease"/>
            <person name="Wu L."/>
            <person name="Ma J."/>
        </authorList>
    </citation>
    <scope>NUCLEOTIDE SEQUENCE [LARGE SCALE GENOMIC DNA]</scope>
    <source>
        <strain evidence="3">JCM 16902</strain>
    </source>
</reference>
<proteinExistence type="predicted"/>
<keyword evidence="2" id="KW-0560">Oxidoreductase</keyword>
<feature type="domain" description="ABM" evidence="1">
    <location>
        <begin position="3"/>
        <end position="94"/>
    </location>
</feature>
<dbReference type="GO" id="GO:0004497">
    <property type="term" value="F:monooxygenase activity"/>
    <property type="evidence" value="ECO:0007669"/>
    <property type="project" value="UniProtKB-KW"/>
</dbReference>
<evidence type="ECO:0000259" key="1">
    <source>
        <dbReference type="PROSITE" id="PS51725"/>
    </source>
</evidence>
<evidence type="ECO:0000313" key="2">
    <source>
        <dbReference type="EMBL" id="GAA3599188.1"/>
    </source>
</evidence>
<dbReference type="EMBL" id="BAAAZO010000002">
    <property type="protein sequence ID" value="GAA3599188.1"/>
    <property type="molecule type" value="Genomic_DNA"/>
</dbReference>
<dbReference type="RefSeq" id="WP_231489169.1">
    <property type="nucleotide sequence ID" value="NZ_BAAAZO010000002.1"/>
</dbReference>
<name>A0ABP6Z652_9ACTN</name>
<evidence type="ECO:0000313" key="3">
    <source>
        <dbReference type="Proteomes" id="UP001501074"/>
    </source>
</evidence>
<sequence length="98" mass="10419">MTVIAVLEFNLTPETLAQALPVVHEVLEETRTFDGCESVDVMVDQADAAHLVVVERWASMEADEAYRAFRAGPGAPTALAPFLAAAPILTKGVIDPAV</sequence>
<dbReference type="Pfam" id="PF03992">
    <property type="entry name" value="ABM"/>
    <property type="match status" value="1"/>
</dbReference>
<dbReference type="InterPro" id="IPR007138">
    <property type="entry name" value="ABM_dom"/>
</dbReference>
<gene>
    <name evidence="2" type="ORF">GCM10022223_13280</name>
</gene>